<reference evidence="4" key="1">
    <citation type="submission" date="2017-09" db="EMBL/GenBank/DDBJ databases">
        <authorList>
            <person name="Varghese N."/>
            <person name="Submissions S."/>
        </authorList>
    </citation>
    <scope>NUCLEOTIDE SEQUENCE [LARGE SCALE GENOMIC DNA]</scope>
    <source>
        <strain evidence="4">CGMCC 1.8913</strain>
    </source>
</reference>
<dbReference type="Pfam" id="PF13038">
    <property type="entry name" value="DUF3899"/>
    <property type="match status" value="1"/>
</dbReference>
<evidence type="ECO:0000259" key="2">
    <source>
        <dbReference type="Pfam" id="PF13038"/>
    </source>
</evidence>
<keyword evidence="1" id="KW-0812">Transmembrane</keyword>
<keyword evidence="1" id="KW-1133">Transmembrane helix</keyword>
<name>A0A285N199_9BACI</name>
<dbReference type="InterPro" id="IPR025007">
    <property type="entry name" value="DUF3899"/>
</dbReference>
<accession>A0A285N199</accession>
<dbReference type="AlphaFoldDB" id="A0A285N199"/>
<feature type="transmembrane region" description="Helical" evidence="1">
    <location>
        <begin position="96"/>
        <end position="121"/>
    </location>
</feature>
<dbReference type="OrthoDB" id="2428802at2"/>
<dbReference type="RefSeq" id="WP_097038542.1">
    <property type="nucleotide sequence ID" value="NZ_OBEK01000001.1"/>
</dbReference>
<keyword evidence="4" id="KW-1185">Reference proteome</keyword>
<evidence type="ECO:0000313" key="4">
    <source>
        <dbReference type="Proteomes" id="UP000219356"/>
    </source>
</evidence>
<feature type="domain" description="DUF3899" evidence="2">
    <location>
        <begin position="30"/>
        <end position="117"/>
    </location>
</feature>
<feature type="transmembrane region" description="Helical" evidence="1">
    <location>
        <begin position="31"/>
        <end position="50"/>
    </location>
</feature>
<proteinExistence type="predicted"/>
<keyword evidence="1" id="KW-0472">Membrane</keyword>
<protein>
    <recommendedName>
        <fullName evidence="2">DUF3899 domain-containing protein</fullName>
    </recommendedName>
</protein>
<evidence type="ECO:0000256" key="1">
    <source>
        <dbReference type="SAM" id="Phobius"/>
    </source>
</evidence>
<organism evidence="3 4">
    <name type="scientific">Terribacillus aidingensis</name>
    <dbReference type="NCBI Taxonomy" id="586416"/>
    <lineage>
        <taxon>Bacteria</taxon>
        <taxon>Bacillati</taxon>
        <taxon>Bacillota</taxon>
        <taxon>Bacilli</taxon>
        <taxon>Bacillales</taxon>
        <taxon>Bacillaceae</taxon>
        <taxon>Terribacillus</taxon>
    </lineage>
</organism>
<sequence>MKWKLSLFFLTILGWYIATLAVPFTKASLSNAAFLIGLFLLIIASIAIIFKTGFLTPVTEGFRIIGERMIRKSRAMERADKQIKNDHTIQSFKTNLGAFITQSTFIVGAGSILISVISIVML</sequence>
<evidence type="ECO:0000313" key="3">
    <source>
        <dbReference type="EMBL" id="SNZ03108.1"/>
    </source>
</evidence>
<gene>
    <name evidence="3" type="ORF">SAMN05421503_0277</name>
</gene>
<dbReference type="EMBL" id="OBEK01000001">
    <property type="protein sequence ID" value="SNZ03108.1"/>
    <property type="molecule type" value="Genomic_DNA"/>
</dbReference>
<dbReference type="Proteomes" id="UP000219356">
    <property type="component" value="Unassembled WGS sequence"/>
</dbReference>